<dbReference type="Proteomes" id="UP000226192">
    <property type="component" value="Unassembled WGS sequence"/>
</dbReference>
<keyword evidence="4" id="KW-1185">Reference proteome</keyword>
<name>A0A2C5XFP4_9HYPO</name>
<feature type="signal peptide" evidence="1">
    <location>
        <begin position="1"/>
        <end position="17"/>
    </location>
</feature>
<keyword evidence="1" id="KW-0732">Signal</keyword>
<comment type="caution">
    <text evidence="3">The sequence shown here is derived from an EMBL/GenBank/DDBJ whole genome shotgun (WGS) entry which is preliminary data.</text>
</comment>
<dbReference type="AlphaFoldDB" id="A0A2C5XFP4"/>
<evidence type="ECO:0000259" key="2">
    <source>
        <dbReference type="Pfam" id="PF25484"/>
    </source>
</evidence>
<proteinExistence type="predicted"/>
<evidence type="ECO:0000313" key="3">
    <source>
        <dbReference type="EMBL" id="PHH60928.1"/>
    </source>
</evidence>
<feature type="domain" description="DUF7907" evidence="2">
    <location>
        <begin position="34"/>
        <end position="202"/>
    </location>
</feature>
<accession>A0A2C5XFP4</accession>
<feature type="chain" id="PRO_5013016408" description="DUF7907 domain-containing protein" evidence="1">
    <location>
        <begin position="18"/>
        <end position="238"/>
    </location>
</feature>
<dbReference type="OrthoDB" id="3518533at2759"/>
<evidence type="ECO:0000313" key="4">
    <source>
        <dbReference type="Proteomes" id="UP000226192"/>
    </source>
</evidence>
<reference evidence="3 4" key="1">
    <citation type="submission" date="2017-06" db="EMBL/GenBank/DDBJ databases">
        <title>Ant-infecting Ophiocordyceps genomes reveal a high diversity of potential behavioral manipulation genes and a possible major role for enterotoxins.</title>
        <authorList>
            <person name="De Bekker C."/>
            <person name="Evans H.C."/>
            <person name="Brachmann A."/>
            <person name="Hughes D.P."/>
        </authorList>
    </citation>
    <scope>NUCLEOTIDE SEQUENCE [LARGE SCALE GENOMIC DNA]</scope>
    <source>
        <strain evidence="3 4">Map64</strain>
    </source>
</reference>
<protein>
    <recommendedName>
        <fullName evidence="2">DUF7907 domain-containing protein</fullName>
    </recommendedName>
</protein>
<evidence type="ECO:0000256" key="1">
    <source>
        <dbReference type="SAM" id="SignalP"/>
    </source>
</evidence>
<dbReference type="STRING" id="1399860.A0A2C5XFP4"/>
<dbReference type="EMBL" id="NJET01000123">
    <property type="protein sequence ID" value="PHH60928.1"/>
    <property type="molecule type" value="Genomic_DNA"/>
</dbReference>
<dbReference type="InterPro" id="IPR057229">
    <property type="entry name" value="DUF7907"/>
</dbReference>
<gene>
    <name evidence="3" type="ORF">CDD81_1039</name>
</gene>
<organism evidence="3 4">
    <name type="scientific">Ophiocordyceps australis</name>
    <dbReference type="NCBI Taxonomy" id="1399860"/>
    <lineage>
        <taxon>Eukaryota</taxon>
        <taxon>Fungi</taxon>
        <taxon>Dikarya</taxon>
        <taxon>Ascomycota</taxon>
        <taxon>Pezizomycotina</taxon>
        <taxon>Sordariomycetes</taxon>
        <taxon>Hypocreomycetidae</taxon>
        <taxon>Hypocreales</taxon>
        <taxon>Ophiocordycipitaceae</taxon>
        <taxon>Ophiocordyceps</taxon>
    </lineage>
</organism>
<sequence>MIAAAPVTLGLVGLSAASAIVRQVTPNYAQTSQSDAFNLVINVTDPARDFTPSVQNTYVASIHVGAGLALVGNVDSTQNARIFYQNGTAEQRRDGHSTVITDSGTPPFPSGLRLTKDDASAKVSTAHLDAGQGTPGIRLSNFPEPYVFLNPETWLACNESLPYYQGQYFIILKQAQTSVGQDGYANRNIPDNCAPVRLIPQCTQLNSLPDGSYSSHDFALQDRCYHDVSSIIWSDHGP</sequence>
<dbReference type="Pfam" id="PF25484">
    <property type="entry name" value="DUF7907"/>
    <property type="match status" value="1"/>
</dbReference>